<feature type="binding site" evidence="12">
    <location>
        <position position="405"/>
    </location>
    <ligand>
        <name>Zn(2+)</name>
        <dbReference type="ChEBI" id="CHEBI:29105"/>
        <note>catalytic</note>
    </ligand>
</feature>
<dbReference type="Proteomes" id="UP000807306">
    <property type="component" value="Unassembled WGS sequence"/>
</dbReference>
<dbReference type="CDD" id="cd09596">
    <property type="entry name" value="M36"/>
    <property type="match status" value="1"/>
</dbReference>
<evidence type="ECO:0000313" key="17">
    <source>
        <dbReference type="Proteomes" id="UP000807306"/>
    </source>
</evidence>
<keyword evidence="17" id="KW-1185">Reference proteome</keyword>
<dbReference type="OrthoDB" id="3227768at2759"/>
<keyword evidence="7 13" id="KW-0378">Hydrolase</keyword>
<dbReference type="GO" id="GO:0006508">
    <property type="term" value="P:proteolysis"/>
    <property type="evidence" value="ECO:0007669"/>
    <property type="project" value="UniProtKB-KW"/>
</dbReference>
<evidence type="ECO:0000256" key="3">
    <source>
        <dbReference type="ARBA" id="ARBA00022525"/>
    </source>
</evidence>
<dbReference type="GO" id="GO:0005615">
    <property type="term" value="C:extracellular space"/>
    <property type="evidence" value="ECO:0007669"/>
    <property type="project" value="InterPro"/>
</dbReference>
<feature type="domain" description="FTP" evidence="15">
    <location>
        <begin position="102"/>
        <end position="135"/>
    </location>
</feature>
<feature type="binding site" evidence="12">
    <location>
        <position position="430"/>
    </location>
    <ligand>
        <name>Zn(2+)</name>
        <dbReference type="ChEBI" id="CHEBI:29105"/>
        <note>catalytic</note>
    </ligand>
</feature>
<feature type="active site" evidence="11">
    <location>
        <position position="402"/>
    </location>
</feature>
<feature type="binding site" evidence="12">
    <location>
        <position position="401"/>
    </location>
    <ligand>
        <name>Zn(2+)</name>
        <dbReference type="ChEBI" id="CHEBI:29105"/>
        <note>catalytic</note>
    </ligand>
</feature>
<dbReference type="PANTHER" id="PTHR33478">
    <property type="entry name" value="EXTRACELLULAR METALLOPROTEINASE MEP"/>
    <property type="match status" value="1"/>
</dbReference>
<dbReference type="Pfam" id="PF02128">
    <property type="entry name" value="Peptidase_M36"/>
    <property type="match status" value="1"/>
</dbReference>
<comment type="cofactor">
    <cofactor evidence="12">
        <name>Zn(2+)</name>
        <dbReference type="ChEBI" id="CHEBI:29105"/>
    </cofactor>
    <text evidence="12">Binds 1 zinc ion per subunit.</text>
</comment>
<reference evidence="16" key="1">
    <citation type="submission" date="2020-11" db="EMBL/GenBank/DDBJ databases">
        <authorList>
            <consortium name="DOE Joint Genome Institute"/>
            <person name="Ahrendt S."/>
            <person name="Riley R."/>
            <person name="Andreopoulos W."/>
            <person name="Labutti K."/>
            <person name="Pangilinan J."/>
            <person name="Ruiz-Duenas F.J."/>
            <person name="Barrasa J.M."/>
            <person name="Sanchez-Garcia M."/>
            <person name="Camarero S."/>
            <person name="Miyauchi S."/>
            <person name="Serrano A."/>
            <person name="Linde D."/>
            <person name="Babiker R."/>
            <person name="Drula E."/>
            <person name="Ayuso-Fernandez I."/>
            <person name="Pacheco R."/>
            <person name="Padilla G."/>
            <person name="Ferreira P."/>
            <person name="Barriuso J."/>
            <person name="Kellner H."/>
            <person name="Castanera R."/>
            <person name="Alfaro M."/>
            <person name="Ramirez L."/>
            <person name="Pisabarro A.G."/>
            <person name="Kuo A."/>
            <person name="Tritt A."/>
            <person name="Lipzen A."/>
            <person name="He G."/>
            <person name="Yan M."/>
            <person name="Ng V."/>
            <person name="Cullen D."/>
            <person name="Martin F."/>
            <person name="Rosso M.-N."/>
            <person name="Henrissat B."/>
            <person name="Hibbett D."/>
            <person name="Martinez A.T."/>
            <person name="Grigoriev I.V."/>
        </authorList>
    </citation>
    <scope>NUCLEOTIDE SEQUENCE</scope>
    <source>
        <strain evidence="16">CBS 506.95</strain>
    </source>
</reference>
<dbReference type="InterPro" id="IPR050371">
    <property type="entry name" value="Fungal_virulence_M36"/>
</dbReference>
<evidence type="ECO:0000256" key="1">
    <source>
        <dbReference type="ARBA" id="ARBA00004613"/>
    </source>
</evidence>
<evidence type="ECO:0000256" key="11">
    <source>
        <dbReference type="PIRSR" id="PIRSR601842-1"/>
    </source>
</evidence>
<sequence length="599" mass="64515">MAFAKLLSSILLVINLSASTWASPADSGADNVTRSNDSMLGLPLVFHPEAQYETYGIGVELPDDAPRGTIEESGAAFAQHKLGVNADQIKHQSGFSSDVADHVYLIQVHDGIPFANAVANVAMKNGKVVSFGSSFVKPENITTSKPSADIDNSVKAAEISLRATRTDVSPVLEYLVQPSGEIALVHSIQVRNESSAVWGNAYVDAHTSKVISFASFMADASYEAVSPRKQSVEEGQSRQVDPQDTSSSPNGWHTTAGRFYTTTTGNNAISYVLNRSGGSYIASQSGPDLAFVYDWNPNVSPQVNTNPYAAMVNAFFIVNTLHDVLYRYGFKENTFNFQFDNFGKGGRGGDYIRISVQDFHGTNNANFGTPPDGQPGQMNLYLVTKSTIPRDTAMDNSIIIHEYGHGLTNRMVGGGRANCLNQIPSGGMGEGWGDTLANWFWQSSATTRDFVIGAYSFNVLGGLRGYPYSTNPTVNPLKFSSLNGRTETHAVGEVWANMLHNVYANLVTAHGFATDAFTNPGSGKGNSIFLLLFLESLAQMPCNPSFIAARNAWIQADQNRFFGANKCIIYKAFASRGLGVDATTSRAGYFDGFAVPAGC</sequence>
<dbReference type="GO" id="GO:0004222">
    <property type="term" value="F:metalloendopeptidase activity"/>
    <property type="evidence" value="ECO:0007669"/>
    <property type="project" value="InterPro"/>
</dbReference>
<keyword evidence="4 13" id="KW-0645">Protease</keyword>
<evidence type="ECO:0000256" key="7">
    <source>
        <dbReference type="ARBA" id="ARBA00022801"/>
    </source>
</evidence>
<feature type="compositionally biased region" description="Polar residues" evidence="14">
    <location>
        <begin position="237"/>
        <end position="253"/>
    </location>
</feature>
<evidence type="ECO:0000256" key="5">
    <source>
        <dbReference type="ARBA" id="ARBA00022723"/>
    </source>
</evidence>
<feature type="region of interest" description="Disordered" evidence="14">
    <location>
        <begin position="227"/>
        <end position="257"/>
    </location>
</feature>
<keyword evidence="3 13" id="KW-0964">Secreted</keyword>
<keyword evidence="10 13" id="KW-0865">Zymogen</keyword>
<feature type="signal peptide" evidence="13">
    <location>
        <begin position="1"/>
        <end position="22"/>
    </location>
</feature>
<comment type="similarity">
    <text evidence="2 13">Belongs to the peptidase M36 family.</text>
</comment>
<dbReference type="InterPro" id="IPR027268">
    <property type="entry name" value="Peptidase_M4/M1_CTD_sf"/>
</dbReference>
<dbReference type="Gene3D" id="3.10.170.10">
    <property type="match status" value="1"/>
</dbReference>
<name>A0A9P6ELU4_9AGAR</name>
<evidence type="ECO:0000256" key="12">
    <source>
        <dbReference type="PIRSR" id="PIRSR601842-2"/>
    </source>
</evidence>
<proteinExistence type="inferred from homology"/>
<keyword evidence="8 12" id="KW-0862">Zinc</keyword>
<evidence type="ECO:0000256" key="4">
    <source>
        <dbReference type="ARBA" id="ARBA00022670"/>
    </source>
</evidence>
<dbReference type="SUPFAM" id="SSF55486">
    <property type="entry name" value="Metalloproteases ('zincins'), catalytic domain"/>
    <property type="match status" value="1"/>
</dbReference>
<evidence type="ECO:0000256" key="14">
    <source>
        <dbReference type="SAM" id="MobiDB-lite"/>
    </source>
</evidence>
<dbReference type="Gene3D" id="1.10.390.10">
    <property type="entry name" value="Neutral Protease Domain 2"/>
    <property type="match status" value="1"/>
</dbReference>
<comment type="subcellular location">
    <subcellularLocation>
        <location evidence="1 13">Secreted</location>
    </subcellularLocation>
</comment>
<keyword evidence="5 12" id="KW-0479">Metal-binding</keyword>
<dbReference type="EMBL" id="MU157836">
    <property type="protein sequence ID" value="KAF9531235.1"/>
    <property type="molecule type" value="Genomic_DNA"/>
</dbReference>
<organism evidence="16 17">
    <name type="scientific">Crepidotus variabilis</name>
    <dbReference type="NCBI Taxonomy" id="179855"/>
    <lineage>
        <taxon>Eukaryota</taxon>
        <taxon>Fungi</taxon>
        <taxon>Dikarya</taxon>
        <taxon>Basidiomycota</taxon>
        <taxon>Agaricomycotina</taxon>
        <taxon>Agaricomycetes</taxon>
        <taxon>Agaricomycetidae</taxon>
        <taxon>Agaricales</taxon>
        <taxon>Agaricineae</taxon>
        <taxon>Crepidotaceae</taxon>
        <taxon>Crepidotus</taxon>
    </lineage>
</organism>
<feature type="chain" id="PRO_5040535022" description="Extracellular metalloproteinase" evidence="13">
    <location>
        <begin position="23"/>
        <end position="599"/>
    </location>
</feature>
<comment type="caution">
    <text evidence="16">The sequence shown here is derived from an EMBL/GenBank/DDBJ whole genome shotgun (WGS) entry which is preliminary data.</text>
</comment>
<dbReference type="InterPro" id="IPR001842">
    <property type="entry name" value="Peptidase_M36"/>
</dbReference>
<dbReference type="PRINTS" id="PR00999">
    <property type="entry name" value="FUNGALYSIN"/>
</dbReference>
<dbReference type="AlphaFoldDB" id="A0A9P6ELU4"/>
<evidence type="ECO:0000256" key="10">
    <source>
        <dbReference type="ARBA" id="ARBA00023145"/>
    </source>
</evidence>
<dbReference type="InterPro" id="IPR011096">
    <property type="entry name" value="FTP_domain"/>
</dbReference>
<dbReference type="EC" id="3.4.24.-" evidence="13"/>
<evidence type="ECO:0000256" key="13">
    <source>
        <dbReference type="RuleBase" id="RU364017"/>
    </source>
</evidence>
<dbReference type="GO" id="GO:0008270">
    <property type="term" value="F:zinc ion binding"/>
    <property type="evidence" value="ECO:0007669"/>
    <property type="project" value="InterPro"/>
</dbReference>
<accession>A0A9P6ELU4</accession>
<dbReference type="Pfam" id="PF07504">
    <property type="entry name" value="FTP"/>
    <property type="match status" value="1"/>
</dbReference>
<keyword evidence="6 13" id="KW-0732">Signal</keyword>
<evidence type="ECO:0000256" key="8">
    <source>
        <dbReference type="ARBA" id="ARBA00022833"/>
    </source>
</evidence>
<keyword evidence="9 13" id="KW-0482">Metalloprotease</keyword>
<dbReference type="PANTHER" id="PTHR33478:SF1">
    <property type="entry name" value="EXTRACELLULAR METALLOPROTEINASE MEP"/>
    <property type="match status" value="1"/>
</dbReference>
<protein>
    <recommendedName>
        <fullName evidence="13">Extracellular metalloproteinase</fullName>
        <ecNumber evidence="13">3.4.24.-</ecNumber>
    </recommendedName>
    <alternativeName>
        <fullName evidence="13">Fungalysin</fullName>
    </alternativeName>
</protein>
<evidence type="ECO:0000256" key="2">
    <source>
        <dbReference type="ARBA" id="ARBA00006006"/>
    </source>
</evidence>
<feature type="binding site" evidence="12">
    <location>
        <position position="219"/>
    </location>
    <ligand>
        <name>Zn(2+)</name>
        <dbReference type="ChEBI" id="CHEBI:29105"/>
        <note>catalytic</note>
    </ligand>
</feature>
<evidence type="ECO:0000259" key="15">
    <source>
        <dbReference type="Pfam" id="PF07504"/>
    </source>
</evidence>
<evidence type="ECO:0000313" key="16">
    <source>
        <dbReference type="EMBL" id="KAF9531235.1"/>
    </source>
</evidence>
<evidence type="ECO:0000256" key="9">
    <source>
        <dbReference type="ARBA" id="ARBA00023049"/>
    </source>
</evidence>
<evidence type="ECO:0000256" key="6">
    <source>
        <dbReference type="ARBA" id="ARBA00022729"/>
    </source>
</evidence>
<gene>
    <name evidence="16" type="ORF">CPB83DRAFT_881727</name>
</gene>